<dbReference type="STRING" id="558151.ACM46_00120"/>
<accession>A0A0J7IJ50</accession>
<sequence length="73" mass="7602">MKTINKLVFALFLFGTLLVKANDEIPPVPGGGGTGGVGPGGAASPIDMYVYLLSIVAVAFIVFYTKKLKSQKA</sequence>
<keyword evidence="2" id="KW-0732">Signal</keyword>
<evidence type="ECO:0000256" key="2">
    <source>
        <dbReference type="SAM" id="SignalP"/>
    </source>
</evidence>
<proteinExistence type="predicted"/>
<feature type="signal peptide" evidence="2">
    <location>
        <begin position="1"/>
        <end position="21"/>
    </location>
</feature>
<feature type="transmembrane region" description="Helical" evidence="1">
    <location>
        <begin position="48"/>
        <end position="65"/>
    </location>
</feature>
<keyword evidence="1" id="KW-1133">Transmembrane helix</keyword>
<dbReference type="EMBL" id="LFND01000001">
    <property type="protein sequence ID" value="KMQ66014.1"/>
    <property type="molecule type" value="Genomic_DNA"/>
</dbReference>
<reference evidence="3 4" key="1">
    <citation type="journal article" date="2013" name="Int. J. Syst. Evol. Microbiol.">
        <title>Chryseobacterium angstadtii sp. nov., isolated from a newt tank.</title>
        <authorList>
            <person name="Kirk K.E."/>
            <person name="Hoffman J.A."/>
            <person name="Smith K.A."/>
            <person name="Strahan B.L."/>
            <person name="Failor K.C."/>
            <person name="Krebs J.E."/>
            <person name="Gale A.N."/>
            <person name="Do T.D."/>
            <person name="Sontag T.C."/>
            <person name="Batties A.M."/>
            <person name="Mistiszyn K."/>
            <person name="Newman J.D."/>
        </authorList>
    </citation>
    <scope>NUCLEOTIDE SEQUENCE [LARGE SCALE GENOMIC DNA]</scope>
    <source>
        <strain evidence="3 4">KM</strain>
    </source>
</reference>
<keyword evidence="1" id="KW-0472">Membrane</keyword>
<evidence type="ECO:0000256" key="1">
    <source>
        <dbReference type="SAM" id="Phobius"/>
    </source>
</evidence>
<name>A0A0J7IJ50_9FLAO</name>
<keyword evidence="1" id="KW-0812">Transmembrane</keyword>
<dbReference type="AlphaFoldDB" id="A0A0J7IJ50"/>
<evidence type="ECO:0000313" key="3">
    <source>
        <dbReference type="EMBL" id="KMQ66014.1"/>
    </source>
</evidence>
<dbReference type="Proteomes" id="UP000036261">
    <property type="component" value="Unassembled WGS sequence"/>
</dbReference>
<dbReference type="PATRIC" id="fig|558151.6.peg.27"/>
<dbReference type="RefSeq" id="WP_048504613.1">
    <property type="nucleotide sequence ID" value="NZ_LFND01000001.1"/>
</dbReference>
<gene>
    <name evidence="3" type="ORF">ACM46_00120</name>
</gene>
<protein>
    <submittedName>
        <fullName evidence="3">Signal peptidase</fullName>
    </submittedName>
</protein>
<evidence type="ECO:0000313" key="4">
    <source>
        <dbReference type="Proteomes" id="UP000036261"/>
    </source>
</evidence>
<comment type="caution">
    <text evidence="3">The sequence shown here is derived from an EMBL/GenBank/DDBJ whole genome shotgun (WGS) entry which is preliminary data.</text>
</comment>
<dbReference type="OrthoDB" id="1274917at2"/>
<organism evidence="3 4">
    <name type="scientific">Chryseobacterium angstadtii</name>
    <dbReference type="NCBI Taxonomy" id="558151"/>
    <lineage>
        <taxon>Bacteria</taxon>
        <taxon>Pseudomonadati</taxon>
        <taxon>Bacteroidota</taxon>
        <taxon>Flavobacteriia</taxon>
        <taxon>Flavobacteriales</taxon>
        <taxon>Weeksellaceae</taxon>
        <taxon>Chryseobacterium group</taxon>
        <taxon>Chryseobacterium</taxon>
    </lineage>
</organism>
<keyword evidence="4" id="KW-1185">Reference proteome</keyword>
<feature type="chain" id="PRO_5005288888" evidence="2">
    <location>
        <begin position="22"/>
        <end position="73"/>
    </location>
</feature>